<dbReference type="Proteomes" id="UP001285263">
    <property type="component" value="Unassembled WGS sequence"/>
</dbReference>
<organism evidence="2 3">
    <name type="scientific">Roseateles agri</name>
    <dbReference type="NCBI Taxonomy" id="3098619"/>
    <lineage>
        <taxon>Bacteria</taxon>
        <taxon>Pseudomonadati</taxon>
        <taxon>Pseudomonadota</taxon>
        <taxon>Betaproteobacteria</taxon>
        <taxon>Burkholderiales</taxon>
        <taxon>Sphaerotilaceae</taxon>
        <taxon>Roseateles</taxon>
    </lineage>
</organism>
<dbReference type="RefSeq" id="WP_320423871.1">
    <property type="nucleotide sequence ID" value="NZ_JAXCLA010000005.1"/>
</dbReference>
<comment type="caution">
    <text evidence="2">The sequence shown here is derived from an EMBL/GenBank/DDBJ whole genome shotgun (WGS) entry which is preliminary data.</text>
</comment>
<gene>
    <name evidence="2" type="ORF">SNE35_15715</name>
</gene>
<proteinExistence type="predicted"/>
<evidence type="ECO:0000313" key="3">
    <source>
        <dbReference type="Proteomes" id="UP001285263"/>
    </source>
</evidence>
<feature type="domain" description="DZANK-type" evidence="1">
    <location>
        <begin position="143"/>
        <end position="188"/>
    </location>
</feature>
<dbReference type="Pfam" id="PF12773">
    <property type="entry name" value="DZR"/>
    <property type="match status" value="1"/>
</dbReference>
<keyword evidence="3" id="KW-1185">Reference proteome</keyword>
<name>A0ABU5DJR2_9BURK</name>
<dbReference type="InterPro" id="IPR025874">
    <property type="entry name" value="DZR"/>
</dbReference>
<dbReference type="EMBL" id="JAXCLA010000005">
    <property type="protein sequence ID" value="MDY0745968.1"/>
    <property type="molecule type" value="Genomic_DNA"/>
</dbReference>
<sequence>MALENYRDLSSGSSDLNAGFQFEFYCCGCTRKWKTPFKPYRKGQLTGFLTRFGFLFSSASQASRMTSGMADYGMRDAKAQALEEAMPQAARMFTNCVSCGQGFCEDCLDGSDTCEKCLQQPRGHGHHHAGSASGAAQAGGQACPNCGTAGSGGRFCSECGFDMASTHKSCPGCGAMAERGARFCGDCGHGF</sequence>
<evidence type="ECO:0000259" key="1">
    <source>
        <dbReference type="Pfam" id="PF12773"/>
    </source>
</evidence>
<accession>A0ABU5DJR2</accession>
<reference evidence="2 3" key="1">
    <citation type="submission" date="2023-11" db="EMBL/GenBank/DDBJ databases">
        <title>Paucibacter sp. nov., isolated from fresh soil in Korea.</title>
        <authorList>
            <person name="Le N.T.T."/>
        </authorList>
    </citation>
    <scope>NUCLEOTIDE SEQUENCE [LARGE SCALE GENOMIC DNA]</scope>
    <source>
        <strain evidence="2 3">R3-3</strain>
    </source>
</reference>
<protein>
    <submittedName>
        <fullName evidence="2">Zinc ribbon domain-containing protein</fullName>
    </submittedName>
</protein>
<evidence type="ECO:0000313" key="2">
    <source>
        <dbReference type="EMBL" id="MDY0745968.1"/>
    </source>
</evidence>